<keyword evidence="3 6" id="KW-1133">Transmembrane helix</keyword>
<feature type="transmembrane region" description="Helical" evidence="6">
    <location>
        <begin position="447"/>
        <end position="465"/>
    </location>
</feature>
<evidence type="ECO:0000256" key="7">
    <source>
        <dbReference type="SAM" id="SignalP"/>
    </source>
</evidence>
<feature type="chain" id="PRO_5042070309" evidence="7">
    <location>
        <begin position="21"/>
        <end position="689"/>
    </location>
</feature>
<feature type="transmembrane region" description="Helical" evidence="6">
    <location>
        <begin position="211"/>
        <end position="232"/>
    </location>
</feature>
<dbReference type="InterPro" id="IPR050382">
    <property type="entry name" value="MFS_Na/Anion_cotransporter"/>
</dbReference>
<comment type="caution">
    <text evidence="8">The sequence shown here is derived from an EMBL/GenBank/DDBJ whole genome shotgun (WGS) entry which is preliminary data.</text>
</comment>
<dbReference type="PANTHER" id="PTHR11662:SF399">
    <property type="entry name" value="FI19708P1-RELATED"/>
    <property type="match status" value="1"/>
</dbReference>
<dbReference type="Pfam" id="PF07690">
    <property type="entry name" value="MFS_1"/>
    <property type="match status" value="1"/>
</dbReference>
<feature type="region of interest" description="Disordered" evidence="5">
    <location>
        <begin position="569"/>
        <end position="623"/>
    </location>
</feature>
<dbReference type="PANTHER" id="PTHR11662">
    <property type="entry name" value="SOLUTE CARRIER FAMILY 17"/>
    <property type="match status" value="1"/>
</dbReference>
<feature type="transmembrane region" description="Helical" evidence="6">
    <location>
        <begin position="141"/>
        <end position="168"/>
    </location>
</feature>
<feature type="transmembrane region" description="Helical" evidence="6">
    <location>
        <begin position="279"/>
        <end position="301"/>
    </location>
</feature>
<evidence type="ECO:0000256" key="1">
    <source>
        <dbReference type="ARBA" id="ARBA00004141"/>
    </source>
</evidence>
<keyword evidence="7" id="KW-0732">Signal</keyword>
<feature type="transmembrane region" description="Helical" evidence="6">
    <location>
        <begin position="377"/>
        <end position="397"/>
    </location>
</feature>
<dbReference type="GO" id="GO:0022857">
    <property type="term" value="F:transmembrane transporter activity"/>
    <property type="evidence" value="ECO:0007669"/>
    <property type="project" value="InterPro"/>
</dbReference>
<dbReference type="GO" id="GO:0016020">
    <property type="term" value="C:membrane"/>
    <property type="evidence" value="ECO:0007669"/>
    <property type="project" value="UniProtKB-SubCell"/>
</dbReference>
<evidence type="ECO:0000313" key="9">
    <source>
        <dbReference type="Proteomes" id="UP001208570"/>
    </source>
</evidence>
<dbReference type="SUPFAM" id="SSF103473">
    <property type="entry name" value="MFS general substrate transporter"/>
    <property type="match status" value="1"/>
</dbReference>
<keyword evidence="2 6" id="KW-0812">Transmembrane</keyword>
<feature type="transmembrane region" description="Helical" evidence="6">
    <location>
        <begin position="99"/>
        <end position="121"/>
    </location>
</feature>
<dbReference type="InterPro" id="IPR036259">
    <property type="entry name" value="MFS_trans_sf"/>
</dbReference>
<feature type="signal peptide" evidence="7">
    <location>
        <begin position="1"/>
        <end position="20"/>
    </location>
</feature>
<accession>A0AAD9MVL3</accession>
<organism evidence="8 9">
    <name type="scientific">Paralvinella palmiformis</name>
    <dbReference type="NCBI Taxonomy" id="53620"/>
    <lineage>
        <taxon>Eukaryota</taxon>
        <taxon>Metazoa</taxon>
        <taxon>Spiralia</taxon>
        <taxon>Lophotrochozoa</taxon>
        <taxon>Annelida</taxon>
        <taxon>Polychaeta</taxon>
        <taxon>Sedentaria</taxon>
        <taxon>Canalipalpata</taxon>
        <taxon>Terebellida</taxon>
        <taxon>Terebelliformia</taxon>
        <taxon>Alvinellidae</taxon>
        <taxon>Paralvinella</taxon>
    </lineage>
</organism>
<dbReference type="InterPro" id="IPR011701">
    <property type="entry name" value="MFS"/>
</dbReference>
<name>A0AAD9MVL3_9ANNE</name>
<evidence type="ECO:0000256" key="2">
    <source>
        <dbReference type="ARBA" id="ARBA00022692"/>
    </source>
</evidence>
<dbReference type="EMBL" id="JAODUP010000571">
    <property type="protein sequence ID" value="KAK2147070.1"/>
    <property type="molecule type" value="Genomic_DNA"/>
</dbReference>
<evidence type="ECO:0000256" key="6">
    <source>
        <dbReference type="SAM" id="Phobius"/>
    </source>
</evidence>
<gene>
    <name evidence="8" type="ORF">LSH36_571g01001</name>
</gene>
<reference evidence="8" key="1">
    <citation type="journal article" date="2023" name="Mol. Biol. Evol.">
        <title>Third-Generation Sequencing Reveals the Adaptive Role of the Epigenome in Three Deep-Sea Polychaetes.</title>
        <authorList>
            <person name="Perez M."/>
            <person name="Aroh O."/>
            <person name="Sun Y."/>
            <person name="Lan Y."/>
            <person name="Juniper S.K."/>
            <person name="Young C.R."/>
            <person name="Angers B."/>
            <person name="Qian P.Y."/>
        </authorList>
    </citation>
    <scope>NUCLEOTIDE SEQUENCE</scope>
    <source>
        <strain evidence="8">P08H-3</strain>
    </source>
</reference>
<feature type="transmembrane region" description="Helical" evidence="6">
    <location>
        <begin position="354"/>
        <end position="371"/>
    </location>
</feature>
<evidence type="ECO:0000256" key="5">
    <source>
        <dbReference type="SAM" id="MobiDB-lite"/>
    </source>
</evidence>
<dbReference type="AlphaFoldDB" id="A0AAD9MVL3"/>
<evidence type="ECO:0000256" key="4">
    <source>
        <dbReference type="ARBA" id="ARBA00023136"/>
    </source>
</evidence>
<comment type="subcellular location">
    <subcellularLocation>
        <location evidence="1">Membrane</location>
        <topology evidence="1">Multi-pass membrane protein</topology>
    </subcellularLocation>
</comment>
<dbReference type="GO" id="GO:0006820">
    <property type="term" value="P:monoatomic anion transport"/>
    <property type="evidence" value="ECO:0007669"/>
    <property type="project" value="TreeGrafter"/>
</dbReference>
<feature type="transmembrane region" description="Helical" evidence="6">
    <location>
        <begin position="313"/>
        <end position="333"/>
    </location>
</feature>
<keyword evidence="4 6" id="KW-0472">Membrane</keyword>
<evidence type="ECO:0000256" key="3">
    <source>
        <dbReference type="ARBA" id="ARBA00022989"/>
    </source>
</evidence>
<evidence type="ECO:0000313" key="8">
    <source>
        <dbReference type="EMBL" id="KAK2147070.1"/>
    </source>
</evidence>
<feature type="transmembrane region" description="Helical" evidence="6">
    <location>
        <begin position="404"/>
        <end position="427"/>
    </location>
</feature>
<proteinExistence type="predicted"/>
<protein>
    <submittedName>
        <fullName evidence="8">Uncharacterized protein</fullName>
    </submittedName>
</protein>
<dbReference type="Proteomes" id="UP001208570">
    <property type="component" value="Unassembled WGS sequence"/>
</dbReference>
<dbReference type="Gene3D" id="1.20.1250.20">
    <property type="entry name" value="MFS general substrate transporter like domains"/>
    <property type="match status" value="1"/>
</dbReference>
<keyword evidence="9" id="KW-1185">Reference proteome</keyword>
<sequence length="689" mass="76772">MSQPYHQILMMLLAMIIIEAERTVMFSSQLCSSSFISRMAPKVTMPKRPPDIFGAENHTKYFMCSEDTAESETKEYIFSKKTNTSHFLKYNLMLSANDAGTFVAAIPAGLVAVCCSSHNILLSGQLIMATATFLVPLVTNIYWVMAIILEICVGIGMAIMLPSVFTVMADWENMDWKTTIICLCLSGRPIGQLASFTLMSLTCDWEFFPGWIISHFIIGFVGLLWCALWLWFGHPKAPCAGCVHECSTCDDTNDSSKQFICLQRLVMLKIWSAAIKEGAVWAIVFAWTSMELMWMLLQTYTTVLNQIAYINEMWTSGGLLATCVLTIITGVVADKIIDCSPESFRYLRKIFDSLGKVFAIILAIVMVRLHFACTDWFLVMSVVAMVTAIHCLQFAGCCTNAVEIGVPCTAVAVSMVMLLSSLSRLSLWNGLFYSVAFDMHLLSFEPPLYAVSVILGSSIVIYMLFGAPDVSLYLPVSTWSNVNIDDQFSGPCLCCKKRRPRHKHILSIMDQAFSPNSQRTTHVREHLDSSAIYHDGSSYVVMGDVRQQQQQQHRIVNPEPVYPTRAQNQDCGLDCDSTDPRSDDYGSSVTRPEIPIVIVDEPEDDSDWLPPPPTLPPTGEQDSQFLPYGDRKMVALQRTNAVDLGCGDVSPRSRRLARNVVIDGESVGNDWSTDDGSSTGYWLRTESEI</sequence>